<proteinExistence type="predicted"/>
<keyword evidence="3" id="KW-1185">Reference proteome</keyword>
<evidence type="ECO:0000313" key="2">
    <source>
        <dbReference type="EMBL" id="SDB93289.1"/>
    </source>
</evidence>
<dbReference type="InterPro" id="IPR004843">
    <property type="entry name" value="Calcineurin-like_PHP"/>
</dbReference>
<dbReference type="OrthoDB" id="9807890at2"/>
<name>A0A1G6HGB0_9ACTN</name>
<organism evidence="2 3">
    <name type="scientific">Raineyella antarctica</name>
    <dbReference type="NCBI Taxonomy" id="1577474"/>
    <lineage>
        <taxon>Bacteria</taxon>
        <taxon>Bacillati</taxon>
        <taxon>Actinomycetota</taxon>
        <taxon>Actinomycetes</taxon>
        <taxon>Propionibacteriales</taxon>
        <taxon>Propionibacteriaceae</taxon>
        <taxon>Raineyella</taxon>
    </lineage>
</organism>
<dbReference type="PROSITE" id="PS00125">
    <property type="entry name" value="SER_THR_PHOSPHATASE"/>
    <property type="match status" value="1"/>
</dbReference>
<sequence>MSTEIAFVGDVHGNLYALLGLCDVLAELGDPHTVFLGDYVNKGAHTAEVMQELLTRWQTGGVTLLRGNHEDALVDALDTGDLRSFLKMGGAMTIRSYVGGEVGPDVLKDFQAKFPREHLDALRRMPETFETDVLIAQHSPASTATSKFRISGHVPVSTLPRIGQDSAQLDTGCGAEDGRLTALLWPSLDFVQVDAHGAIVVR</sequence>
<evidence type="ECO:0000313" key="3">
    <source>
        <dbReference type="Proteomes" id="UP000199086"/>
    </source>
</evidence>
<feature type="domain" description="Serine/threonine specific protein phosphatases" evidence="1">
    <location>
        <begin position="65"/>
        <end position="70"/>
    </location>
</feature>
<dbReference type="InterPro" id="IPR006186">
    <property type="entry name" value="Ser/Thr-sp_prot-phosphatase"/>
</dbReference>
<dbReference type="Proteomes" id="UP000199086">
    <property type="component" value="Unassembled WGS sequence"/>
</dbReference>
<dbReference type="InterPro" id="IPR050126">
    <property type="entry name" value="Ap4A_hydrolase"/>
</dbReference>
<protein>
    <submittedName>
        <fullName evidence="2">Serine/threonine protein phosphatase 1</fullName>
    </submittedName>
</protein>
<dbReference type="EMBL" id="FMYF01000009">
    <property type="protein sequence ID" value="SDB93289.1"/>
    <property type="molecule type" value="Genomic_DNA"/>
</dbReference>
<evidence type="ECO:0000259" key="1">
    <source>
        <dbReference type="PROSITE" id="PS00125"/>
    </source>
</evidence>
<reference evidence="2 3" key="1">
    <citation type="submission" date="2016-06" db="EMBL/GenBank/DDBJ databases">
        <authorList>
            <person name="Olsen C.W."/>
            <person name="Carey S."/>
            <person name="Hinshaw L."/>
            <person name="Karasin A.I."/>
        </authorList>
    </citation>
    <scope>NUCLEOTIDE SEQUENCE [LARGE SCALE GENOMIC DNA]</scope>
    <source>
        <strain evidence="2 3">LZ-22</strain>
    </source>
</reference>
<dbReference type="STRING" id="1577474.GA0111570_109133"/>
<dbReference type="PANTHER" id="PTHR42850:SF4">
    <property type="entry name" value="ZINC-DEPENDENT ENDOPOLYPHOSPHATASE"/>
    <property type="match status" value="1"/>
</dbReference>
<dbReference type="AlphaFoldDB" id="A0A1G6HGB0"/>
<dbReference type="PANTHER" id="PTHR42850">
    <property type="entry name" value="METALLOPHOSPHOESTERASE"/>
    <property type="match status" value="1"/>
</dbReference>
<dbReference type="InterPro" id="IPR029052">
    <property type="entry name" value="Metallo-depent_PP-like"/>
</dbReference>
<dbReference type="Gene3D" id="3.60.21.10">
    <property type="match status" value="1"/>
</dbReference>
<accession>A0A1G6HGB0</accession>
<dbReference type="RefSeq" id="WP_092612213.1">
    <property type="nucleotide sequence ID" value="NZ_FMYF01000009.1"/>
</dbReference>
<dbReference type="SUPFAM" id="SSF56300">
    <property type="entry name" value="Metallo-dependent phosphatases"/>
    <property type="match status" value="1"/>
</dbReference>
<dbReference type="Pfam" id="PF00149">
    <property type="entry name" value="Metallophos"/>
    <property type="match status" value="1"/>
</dbReference>
<gene>
    <name evidence="2" type="ORF">GA0111570_109133</name>
</gene>
<dbReference type="GO" id="GO:0005737">
    <property type="term" value="C:cytoplasm"/>
    <property type="evidence" value="ECO:0007669"/>
    <property type="project" value="TreeGrafter"/>
</dbReference>
<dbReference type="GO" id="GO:0016791">
    <property type="term" value="F:phosphatase activity"/>
    <property type="evidence" value="ECO:0007669"/>
    <property type="project" value="TreeGrafter"/>
</dbReference>